<dbReference type="InterPro" id="IPR001173">
    <property type="entry name" value="Glyco_trans_2-like"/>
</dbReference>
<dbReference type="EMBL" id="CP002745">
    <property type="protein sequence ID" value="AEK62556.1"/>
    <property type="molecule type" value="Genomic_DNA"/>
</dbReference>
<dbReference type="STRING" id="1005048.CFU_2729"/>
<evidence type="ECO:0000313" key="2">
    <source>
        <dbReference type="EMBL" id="AEK62556.1"/>
    </source>
</evidence>
<dbReference type="InterPro" id="IPR050834">
    <property type="entry name" value="Glycosyltransf_2"/>
</dbReference>
<dbReference type="SUPFAM" id="SSF53448">
    <property type="entry name" value="Nucleotide-diphospho-sugar transferases"/>
    <property type="match status" value="1"/>
</dbReference>
<dbReference type="KEGG" id="cfu:CFU_2729"/>
<dbReference type="InterPro" id="IPR029044">
    <property type="entry name" value="Nucleotide-diphossugar_trans"/>
</dbReference>
<dbReference type="HOGENOM" id="CLU_025996_19_7_4"/>
<feature type="domain" description="Glycosyltransferase 2-like" evidence="1">
    <location>
        <begin position="6"/>
        <end position="138"/>
    </location>
</feature>
<organism evidence="2 3">
    <name type="scientific">Collimonas fungivorans (strain Ter331)</name>
    <dbReference type="NCBI Taxonomy" id="1005048"/>
    <lineage>
        <taxon>Bacteria</taxon>
        <taxon>Pseudomonadati</taxon>
        <taxon>Pseudomonadota</taxon>
        <taxon>Betaproteobacteria</taxon>
        <taxon>Burkholderiales</taxon>
        <taxon>Oxalobacteraceae</taxon>
        <taxon>Collimonas</taxon>
    </lineage>
</organism>
<dbReference type="GO" id="GO:0004653">
    <property type="term" value="F:polypeptide N-acetylgalactosaminyltransferase activity"/>
    <property type="evidence" value="ECO:0007669"/>
    <property type="project" value="UniProtKB-EC"/>
</dbReference>
<keyword evidence="2" id="KW-0808">Transferase</keyword>
<accession>G0AHF0</accession>
<dbReference type="Pfam" id="PF00535">
    <property type="entry name" value="Glycos_transf_2"/>
    <property type="match status" value="1"/>
</dbReference>
<protein>
    <submittedName>
        <fullName evidence="2">Glycosyltransferase</fullName>
        <ecNumber evidence="2">2.4.1.41</ecNumber>
    </submittedName>
</protein>
<gene>
    <name evidence="2" type="ordered locus">CFU_2729</name>
</gene>
<sequence length="280" mass="31529">MQMKFSLVLATVGRVDEVARLLESLDAQDYRNFELIVVDQNGDDRLVPLLDLYRRKFPLRHVRSAALGASRARNAGLVLADGDVIAFPDDDCWYPDGLLEQVITVLASHPELDGITGRFTDGDGNVEGRWLENSALLNRYNVWRGAIEFSIFLRRRVVDTVGGFDESLGVGAGTVWGAAEGTDYLLRSLRHGFKLKFLVDMTLHHPVKTADFDASACHRQKKYETGIGRVMRINKYPFWYFPTTCLRTCGGIVLALARGDFLKARFKYLSVLARVRGWRG</sequence>
<dbReference type="PANTHER" id="PTHR43685">
    <property type="entry name" value="GLYCOSYLTRANSFERASE"/>
    <property type="match status" value="1"/>
</dbReference>
<keyword evidence="3" id="KW-1185">Reference proteome</keyword>
<name>G0AHF0_COLFT</name>
<evidence type="ECO:0000259" key="1">
    <source>
        <dbReference type="Pfam" id="PF00535"/>
    </source>
</evidence>
<reference evidence="2 3" key="1">
    <citation type="journal article" date="2004" name="Environ. Microbiol.">
        <title>Phylogeny-function analysis of (meta)genomic libraries: screening for expression of ribosomal RNA genes by large-insert library fluorescent in situ hybridization (LIL-FISH).</title>
        <authorList>
            <person name="Leveau J.H."/>
            <person name="Gerards S."/>
            <person name="de Boer W."/>
            <person name="van Veen J.A."/>
        </authorList>
    </citation>
    <scope>NUCLEOTIDE SEQUENCE [LARGE SCALE GENOMIC DNA]</scope>
    <source>
        <strain evidence="2 3">Ter331</strain>
    </source>
</reference>
<reference evidence="2 3" key="3">
    <citation type="journal article" date="2008" name="FEMS Microbiol. Ecol.">
        <title>Identification and characterization of genes underlying chitinolysis in Collimonas fungivorans Ter331.</title>
        <authorList>
            <person name="Fritsche K."/>
            <person name="de Boer W."/>
            <person name="Gerards S."/>
            <person name="van den Berg M."/>
            <person name="van Veen J.A."/>
            <person name="Leveau J.H."/>
        </authorList>
    </citation>
    <scope>NUCLEOTIDE SEQUENCE [LARGE SCALE GENOMIC DNA]</scope>
    <source>
        <strain evidence="2 3">Ter331</strain>
    </source>
</reference>
<dbReference type="Gene3D" id="3.90.550.10">
    <property type="entry name" value="Spore Coat Polysaccharide Biosynthesis Protein SpsA, Chain A"/>
    <property type="match status" value="1"/>
</dbReference>
<dbReference type="AlphaFoldDB" id="G0AHF0"/>
<dbReference type="PANTHER" id="PTHR43685:SF2">
    <property type="entry name" value="GLYCOSYLTRANSFERASE 2-LIKE DOMAIN-CONTAINING PROTEIN"/>
    <property type="match status" value="1"/>
</dbReference>
<dbReference type="EC" id="2.4.1.41" evidence="2"/>
<proteinExistence type="predicted"/>
<reference evidence="2 3" key="2">
    <citation type="journal article" date="2006" name="J. Microbiol. Methods">
        <title>Genomic flank-sequencing of plasposon insertion sites for rapid identification of functional genes.</title>
        <authorList>
            <person name="Leveau J.H."/>
            <person name="Gerards S."/>
            <person name="Fritsche K."/>
            <person name="Zondag G."/>
            <person name="van Veen J.A."/>
        </authorList>
    </citation>
    <scope>NUCLEOTIDE SEQUENCE [LARGE SCALE GENOMIC DNA]</scope>
    <source>
        <strain evidence="2 3">Ter331</strain>
    </source>
</reference>
<dbReference type="CDD" id="cd00761">
    <property type="entry name" value="Glyco_tranf_GTA_type"/>
    <property type="match status" value="1"/>
</dbReference>
<reference evidence="3" key="6">
    <citation type="submission" date="2011-05" db="EMBL/GenBank/DDBJ databases">
        <title>Complete sequence of Collimonas fungivorans Ter331.</title>
        <authorList>
            <person name="Leveau J.H."/>
        </authorList>
    </citation>
    <scope>NUCLEOTIDE SEQUENCE [LARGE SCALE GENOMIC DNA]</scope>
    <source>
        <strain evidence="3">Ter331</strain>
    </source>
</reference>
<evidence type="ECO:0000313" key="3">
    <source>
        <dbReference type="Proteomes" id="UP000008392"/>
    </source>
</evidence>
<reference evidence="2 3" key="5">
    <citation type="journal article" date="2011" name="ISME J.">
        <title>Dual transcriptional profiling of a bacterial/fungal confrontation: Collimonas fungivorans versus Aspergillus niger.</title>
        <authorList>
            <person name="Mela F."/>
            <person name="Fritsche K."/>
            <person name="de Boer W."/>
            <person name="van Veen J.A."/>
            <person name="de Graaff L.H."/>
            <person name="van den Berg M."/>
            <person name="Leveau J.H."/>
        </authorList>
    </citation>
    <scope>NUCLEOTIDE SEQUENCE [LARGE SCALE GENOMIC DNA]</scope>
    <source>
        <strain evidence="2 3">Ter331</strain>
    </source>
</reference>
<dbReference type="Proteomes" id="UP000008392">
    <property type="component" value="Chromosome"/>
</dbReference>
<dbReference type="eggNOG" id="COG1216">
    <property type="taxonomic scope" value="Bacteria"/>
</dbReference>
<keyword evidence="2" id="KW-0328">Glycosyltransferase</keyword>
<reference evidence="2 3" key="4">
    <citation type="journal article" date="2010" name="Environ. Microbiol.">
        <title>The bacterial genus Collimonas: mycophagy, weathering and other adaptive solutions to life in oligotrophic soil environments.</title>
        <authorList>
            <person name="Leveau J.H."/>
            <person name="Uroz S."/>
            <person name="de Boer W."/>
        </authorList>
    </citation>
    <scope>NUCLEOTIDE SEQUENCE [LARGE SCALE GENOMIC DNA]</scope>
    <source>
        <strain evidence="2 3">Ter331</strain>
    </source>
</reference>